<name>A0ACC3C7G3_PYRYE</name>
<accession>A0ACC3C7G3</accession>
<gene>
    <name evidence="1" type="ORF">I4F81_008771</name>
</gene>
<evidence type="ECO:0000313" key="2">
    <source>
        <dbReference type="Proteomes" id="UP000798662"/>
    </source>
</evidence>
<comment type="caution">
    <text evidence="1">The sequence shown here is derived from an EMBL/GenBank/DDBJ whole genome shotgun (WGS) entry which is preliminary data.</text>
</comment>
<keyword evidence="2" id="KW-1185">Reference proteome</keyword>
<proteinExistence type="predicted"/>
<dbReference type="Proteomes" id="UP000798662">
    <property type="component" value="Chromosome 2"/>
</dbReference>
<evidence type="ECO:0000313" key="1">
    <source>
        <dbReference type="EMBL" id="KAK1866251.1"/>
    </source>
</evidence>
<organism evidence="1 2">
    <name type="scientific">Pyropia yezoensis</name>
    <name type="common">Susabi-nori</name>
    <name type="synonym">Porphyra yezoensis</name>
    <dbReference type="NCBI Taxonomy" id="2788"/>
    <lineage>
        <taxon>Eukaryota</taxon>
        <taxon>Rhodophyta</taxon>
        <taxon>Bangiophyceae</taxon>
        <taxon>Bangiales</taxon>
        <taxon>Bangiaceae</taxon>
        <taxon>Pyropia</taxon>
    </lineage>
</organism>
<dbReference type="EMBL" id="CM020619">
    <property type="protein sequence ID" value="KAK1866251.1"/>
    <property type="molecule type" value="Genomic_DNA"/>
</dbReference>
<protein>
    <submittedName>
        <fullName evidence="1">Uncharacterized protein</fullName>
    </submittedName>
</protein>
<sequence length="99" mass="9243">MATAMPGNGVALGVGGVVGGHWATALGRDHAEWAATVRHVGAVVAAAPGGHGGVVLAAAQGCGLFGVRGSVGDWGGGRGGGEVLFGRGVGPPLPATPGA</sequence>
<reference evidence="1" key="1">
    <citation type="submission" date="2019-11" db="EMBL/GenBank/DDBJ databases">
        <title>Nori genome reveals adaptations in red seaweeds to the harsh intertidal environment.</title>
        <authorList>
            <person name="Wang D."/>
            <person name="Mao Y."/>
        </authorList>
    </citation>
    <scope>NUCLEOTIDE SEQUENCE</scope>
    <source>
        <tissue evidence="1">Gametophyte</tissue>
    </source>
</reference>